<dbReference type="Proteomes" id="UP001178507">
    <property type="component" value="Unassembled WGS sequence"/>
</dbReference>
<dbReference type="AlphaFoldDB" id="A0AA36JKW7"/>
<keyword evidence="3" id="KW-1185">Reference proteome</keyword>
<feature type="non-terminal residue" evidence="2">
    <location>
        <position position="690"/>
    </location>
</feature>
<proteinExistence type="predicted"/>
<sequence length="690" mass="76003">YRREAAAPIIDFPRWARAMSRRAESQFVRDWLLLFALWNYAFRVQVNSSRGLVAYMPRGTPSLSSEELTEGAVALCKALHGQFRAGPDAPLQPVAGDVAKLHMVPELPRAARVLLQNVQHVSAKMPGTVEVRKLMRHETHAYRVIYGEPVFVTISPNERDNLLGVRLFRCRQNDPVTRVDADALRWGGEQQPVLGTAVTEATAGSLPAFEARRHLAAADPLSVVEAFHSQLRLCLRHLFGISICKKCPRCSCMSEDGSVASLRLGIFGRVAAVYAALEHQKAGGLHAHMQVFVENLHQVTPLHDIWQRLQIVQRYLAFKAHVCKETYDDPALQQQRGEEVEAAWPEHAQNVALVSMPAYLLDVDACEICSEAVVLCPGLARAFNLPCQGRRNLVGALVGPRNNEWVNGTHSALTAALRANTDVQLPYRLPPCKETHSRVCEEGGCLDEVDLESVITAAQHAQNAQCGYAGDYGSKRQVVALHEVNEWMRGQRALGRELAGKGRSYQGVRHLRRFMSDAYGRGIVRSAPEVVNLLTRQDRNANSTDGELSRTSLRGLRRRVGAGGTGGAAAKAVPTSGLAISATPLADVRRMDILYGCRGTRWNMGHLSAFEWVRYWKVELARHRAPAEDAAKERPVAHADLTASGRAKLEGLEAGLVKPTVRRARFLPPQEVDEHGQLLVAVSESVAGNM</sequence>
<evidence type="ECO:0000313" key="3">
    <source>
        <dbReference type="Proteomes" id="UP001178507"/>
    </source>
</evidence>
<accession>A0AA36JKW7</accession>
<organism evidence="2 3">
    <name type="scientific">Effrenium voratum</name>
    <dbReference type="NCBI Taxonomy" id="2562239"/>
    <lineage>
        <taxon>Eukaryota</taxon>
        <taxon>Sar</taxon>
        <taxon>Alveolata</taxon>
        <taxon>Dinophyceae</taxon>
        <taxon>Suessiales</taxon>
        <taxon>Symbiodiniaceae</taxon>
        <taxon>Effrenium</taxon>
    </lineage>
</organism>
<evidence type="ECO:0000313" key="2">
    <source>
        <dbReference type="EMBL" id="CAJ1408108.1"/>
    </source>
</evidence>
<feature type="domain" description="Helitron helicase-like" evidence="1">
    <location>
        <begin position="111"/>
        <end position="289"/>
    </location>
</feature>
<name>A0AA36JKW7_9DINO</name>
<reference evidence="2" key="1">
    <citation type="submission" date="2023-08" db="EMBL/GenBank/DDBJ databases">
        <authorList>
            <person name="Chen Y."/>
            <person name="Shah S."/>
            <person name="Dougan E. K."/>
            <person name="Thang M."/>
            <person name="Chan C."/>
        </authorList>
    </citation>
    <scope>NUCLEOTIDE SEQUENCE</scope>
</reference>
<gene>
    <name evidence="2" type="ORF">EVOR1521_LOCUS29629</name>
</gene>
<comment type="caution">
    <text evidence="2">The sequence shown here is derived from an EMBL/GenBank/DDBJ whole genome shotgun (WGS) entry which is preliminary data.</text>
</comment>
<dbReference type="InterPro" id="IPR025476">
    <property type="entry name" value="Helitron_helicase-like"/>
</dbReference>
<evidence type="ECO:0000259" key="1">
    <source>
        <dbReference type="Pfam" id="PF14214"/>
    </source>
</evidence>
<dbReference type="Pfam" id="PF14214">
    <property type="entry name" value="Helitron_like_N"/>
    <property type="match status" value="1"/>
</dbReference>
<dbReference type="EMBL" id="CAUJNA010003704">
    <property type="protein sequence ID" value="CAJ1408108.1"/>
    <property type="molecule type" value="Genomic_DNA"/>
</dbReference>
<protein>
    <recommendedName>
        <fullName evidence="1">Helitron helicase-like domain-containing protein</fullName>
    </recommendedName>
</protein>